<evidence type="ECO:0000256" key="10">
    <source>
        <dbReference type="ARBA" id="ARBA00022967"/>
    </source>
</evidence>
<keyword evidence="14 17" id="KW-0472">Membrane</keyword>
<dbReference type="NCBIfam" id="TIGR01494">
    <property type="entry name" value="ATPase_P-type"/>
    <property type="match status" value="2"/>
</dbReference>
<keyword evidence="6" id="KW-0547">Nucleotide-binding</keyword>
<evidence type="ECO:0000256" key="3">
    <source>
        <dbReference type="ARBA" id="ARBA00022448"/>
    </source>
</evidence>
<dbReference type="Pfam" id="PF00689">
    <property type="entry name" value="Cation_ATPase_C"/>
    <property type="match status" value="1"/>
</dbReference>
<dbReference type="Pfam" id="PF13246">
    <property type="entry name" value="Cation_ATPase"/>
    <property type="match status" value="1"/>
</dbReference>
<dbReference type="Gene3D" id="3.40.1110.10">
    <property type="entry name" value="Calcium-transporting ATPase, cytoplasmic domain N"/>
    <property type="match status" value="1"/>
</dbReference>
<reference evidence="19" key="1">
    <citation type="journal article" date="2020" name="bioRxiv">
        <title>Comparative genomics of Chlamydomonas.</title>
        <authorList>
            <person name="Craig R.J."/>
            <person name="Hasan A.R."/>
            <person name="Ness R.W."/>
            <person name="Keightley P.D."/>
        </authorList>
    </citation>
    <scope>NUCLEOTIDE SEQUENCE</scope>
    <source>
        <strain evidence="19">CCAP 11/173</strain>
    </source>
</reference>
<dbReference type="GO" id="GO:0005524">
    <property type="term" value="F:ATP binding"/>
    <property type="evidence" value="ECO:0007669"/>
    <property type="project" value="UniProtKB-KW"/>
</dbReference>
<evidence type="ECO:0000313" key="19">
    <source>
        <dbReference type="EMBL" id="KAG2446913.1"/>
    </source>
</evidence>
<dbReference type="InterPro" id="IPR023214">
    <property type="entry name" value="HAD_sf"/>
</dbReference>
<feature type="coiled-coil region" evidence="15">
    <location>
        <begin position="104"/>
        <end position="131"/>
    </location>
</feature>
<feature type="region of interest" description="Disordered" evidence="16">
    <location>
        <begin position="667"/>
        <end position="691"/>
    </location>
</feature>
<feature type="compositionally biased region" description="Gly residues" evidence="16">
    <location>
        <begin position="1061"/>
        <end position="1109"/>
    </location>
</feature>
<dbReference type="InterPro" id="IPR008250">
    <property type="entry name" value="ATPase_P-typ_transduc_dom_A_sf"/>
</dbReference>
<keyword evidence="10" id="KW-1278">Translocase</keyword>
<dbReference type="InterPro" id="IPR004014">
    <property type="entry name" value="ATPase_P-typ_cation-transptr_N"/>
</dbReference>
<dbReference type="InterPro" id="IPR018303">
    <property type="entry name" value="ATPase_P-typ_P_site"/>
</dbReference>
<dbReference type="FunFam" id="3.40.50.1000:FF:000652">
    <property type="match status" value="1"/>
</dbReference>
<evidence type="ECO:0000313" key="20">
    <source>
        <dbReference type="Proteomes" id="UP000613740"/>
    </source>
</evidence>
<evidence type="ECO:0000256" key="7">
    <source>
        <dbReference type="ARBA" id="ARBA00022796"/>
    </source>
</evidence>
<dbReference type="InterPro" id="IPR023298">
    <property type="entry name" value="ATPase_P-typ_TM_dom_sf"/>
</dbReference>
<dbReference type="EMBL" id="JAEHOD010000024">
    <property type="protein sequence ID" value="KAG2446913.1"/>
    <property type="molecule type" value="Genomic_DNA"/>
</dbReference>
<dbReference type="Gene3D" id="1.20.1110.10">
    <property type="entry name" value="Calcium-transporting ATPase, transmembrane domain"/>
    <property type="match status" value="2"/>
</dbReference>
<evidence type="ECO:0000256" key="4">
    <source>
        <dbReference type="ARBA" id="ARBA00022692"/>
    </source>
</evidence>
<dbReference type="GO" id="GO:0140581">
    <property type="term" value="F:P-type monovalent copper transporter activity"/>
    <property type="evidence" value="ECO:0007669"/>
    <property type="project" value="UniProtKB-EC"/>
</dbReference>
<feature type="transmembrane region" description="Helical" evidence="17">
    <location>
        <begin position="818"/>
        <end position="841"/>
    </location>
</feature>
<protein>
    <recommendedName>
        <fullName evidence="2">P-type Cu(+) transporter</fullName>
        <ecNumber evidence="2">7.2.2.8</ecNumber>
    </recommendedName>
</protein>
<keyword evidence="9" id="KW-0460">Magnesium</keyword>
<dbReference type="SUPFAM" id="SSF56784">
    <property type="entry name" value="HAD-like"/>
    <property type="match status" value="1"/>
</dbReference>
<accession>A0A835WGI7</accession>
<dbReference type="InterPro" id="IPR006068">
    <property type="entry name" value="ATPase_P-typ_cation-transptr_C"/>
</dbReference>
<dbReference type="Pfam" id="PF00690">
    <property type="entry name" value="Cation_ATPase_N"/>
    <property type="match status" value="1"/>
</dbReference>
<feature type="domain" description="Cation-transporting P-type ATPase N-terminal" evidence="18">
    <location>
        <begin position="3"/>
        <end position="77"/>
    </location>
</feature>
<dbReference type="FunFam" id="2.70.150.10:FF:000055">
    <property type="entry name" value="Calcium-transporting ATPase"/>
    <property type="match status" value="1"/>
</dbReference>
<dbReference type="EC" id="7.2.2.8" evidence="2"/>
<feature type="transmembrane region" description="Helical" evidence="17">
    <location>
        <begin position="83"/>
        <end position="106"/>
    </location>
</feature>
<dbReference type="SMART" id="SM00831">
    <property type="entry name" value="Cation_ATPase_N"/>
    <property type="match status" value="1"/>
</dbReference>
<dbReference type="Proteomes" id="UP000613740">
    <property type="component" value="Unassembled WGS sequence"/>
</dbReference>
<dbReference type="PROSITE" id="PS00154">
    <property type="entry name" value="ATPASE_E1_E2"/>
    <property type="match status" value="1"/>
</dbReference>
<dbReference type="GO" id="GO:0046872">
    <property type="term" value="F:metal ion binding"/>
    <property type="evidence" value="ECO:0007669"/>
    <property type="project" value="UniProtKB-KW"/>
</dbReference>
<keyword evidence="4 17" id="KW-0812">Transmembrane</keyword>
<dbReference type="GO" id="GO:0012505">
    <property type="term" value="C:endomembrane system"/>
    <property type="evidence" value="ECO:0007669"/>
    <property type="project" value="UniProtKB-SubCell"/>
</dbReference>
<dbReference type="InterPro" id="IPR059000">
    <property type="entry name" value="ATPase_P-type_domA"/>
</dbReference>
<dbReference type="InterPro" id="IPR023299">
    <property type="entry name" value="ATPase_P-typ_cyto_dom_N"/>
</dbReference>
<evidence type="ECO:0000256" key="16">
    <source>
        <dbReference type="SAM" id="MobiDB-lite"/>
    </source>
</evidence>
<dbReference type="SUPFAM" id="SSF81653">
    <property type="entry name" value="Calcium ATPase, transduction domain A"/>
    <property type="match status" value="1"/>
</dbReference>
<dbReference type="Gene3D" id="3.40.50.1000">
    <property type="entry name" value="HAD superfamily/HAD-like"/>
    <property type="match status" value="1"/>
</dbReference>
<comment type="caution">
    <text evidence="19">The sequence shown here is derived from an EMBL/GenBank/DDBJ whole genome shotgun (WGS) entry which is preliminary data.</text>
</comment>
<dbReference type="Pfam" id="PF08282">
    <property type="entry name" value="Hydrolase_3"/>
    <property type="match status" value="1"/>
</dbReference>
<dbReference type="AlphaFoldDB" id="A0A835WGI7"/>
<proteinExistence type="predicted"/>
<feature type="region of interest" description="Disordered" evidence="16">
    <location>
        <begin position="1055"/>
        <end position="1111"/>
    </location>
</feature>
<dbReference type="SFLD" id="SFLDF00027">
    <property type="entry name" value="p-type_atpase"/>
    <property type="match status" value="1"/>
</dbReference>
<dbReference type="SUPFAM" id="SSF81665">
    <property type="entry name" value="Calcium ATPase, transmembrane domain M"/>
    <property type="match status" value="1"/>
</dbReference>
<dbReference type="PRINTS" id="PR00119">
    <property type="entry name" value="CATATPASE"/>
</dbReference>
<evidence type="ECO:0000256" key="12">
    <source>
        <dbReference type="ARBA" id="ARBA00023008"/>
    </source>
</evidence>
<keyword evidence="12" id="KW-0186">Copper</keyword>
<keyword evidence="8" id="KW-0067">ATP-binding</keyword>
<dbReference type="SFLD" id="SFLDS00003">
    <property type="entry name" value="Haloacid_Dehalogenase"/>
    <property type="match status" value="1"/>
</dbReference>
<evidence type="ECO:0000259" key="18">
    <source>
        <dbReference type="SMART" id="SM00831"/>
    </source>
</evidence>
<evidence type="ECO:0000256" key="13">
    <source>
        <dbReference type="ARBA" id="ARBA00023065"/>
    </source>
</evidence>
<dbReference type="InterPro" id="IPR036412">
    <property type="entry name" value="HAD-like_sf"/>
</dbReference>
<feature type="transmembrane region" description="Helical" evidence="17">
    <location>
        <begin position="892"/>
        <end position="915"/>
    </location>
</feature>
<keyword evidence="13" id="KW-0406">Ion transport</keyword>
<dbReference type="Pfam" id="PF00122">
    <property type="entry name" value="E1-E2_ATPase"/>
    <property type="match status" value="1"/>
</dbReference>
<dbReference type="SUPFAM" id="SSF81660">
    <property type="entry name" value="Metal cation-transporting ATPase, ATP-binding domain N"/>
    <property type="match status" value="1"/>
</dbReference>
<comment type="subcellular location">
    <subcellularLocation>
        <location evidence="1">Endomembrane system</location>
        <topology evidence="1">Multi-pass membrane protein</topology>
    </subcellularLocation>
</comment>
<keyword evidence="15" id="KW-0175">Coiled coil</keyword>
<gene>
    <name evidence="19" type="ORF">HYH02_008069</name>
</gene>
<evidence type="ECO:0000256" key="15">
    <source>
        <dbReference type="SAM" id="Coils"/>
    </source>
</evidence>
<evidence type="ECO:0000256" key="6">
    <source>
        <dbReference type="ARBA" id="ARBA00022741"/>
    </source>
</evidence>
<evidence type="ECO:0000256" key="9">
    <source>
        <dbReference type="ARBA" id="ARBA00022842"/>
    </source>
</evidence>
<evidence type="ECO:0000256" key="17">
    <source>
        <dbReference type="SAM" id="Phobius"/>
    </source>
</evidence>
<keyword evidence="11 17" id="KW-1133">Transmembrane helix</keyword>
<keyword evidence="3" id="KW-0813">Transport</keyword>
<evidence type="ECO:0000256" key="8">
    <source>
        <dbReference type="ARBA" id="ARBA00022840"/>
    </source>
</evidence>
<evidence type="ECO:0000256" key="5">
    <source>
        <dbReference type="ARBA" id="ARBA00022723"/>
    </source>
</evidence>
<organism evidence="19 20">
    <name type="scientific">Chlamydomonas schloesseri</name>
    <dbReference type="NCBI Taxonomy" id="2026947"/>
    <lineage>
        <taxon>Eukaryota</taxon>
        <taxon>Viridiplantae</taxon>
        <taxon>Chlorophyta</taxon>
        <taxon>core chlorophytes</taxon>
        <taxon>Chlorophyceae</taxon>
        <taxon>CS clade</taxon>
        <taxon>Chlamydomonadales</taxon>
        <taxon>Chlamydomonadaceae</taxon>
        <taxon>Chlamydomonas</taxon>
    </lineage>
</organism>
<dbReference type="OrthoDB" id="3352408at2759"/>
<dbReference type="GO" id="GO:0016887">
    <property type="term" value="F:ATP hydrolysis activity"/>
    <property type="evidence" value="ECO:0007669"/>
    <property type="project" value="InterPro"/>
</dbReference>
<evidence type="ECO:0000256" key="14">
    <source>
        <dbReference type="ARBA" id="ARBA00023136"/>
    </source>
</evidence>
<sequence>MNNAHEVEVSQVAAYFNVDLDKGLSDTDVFKARTRYGRNELAPEEATPLWKLILKQFDDLLVKILLAAAVADFVIAMSDGEGVLGALVEPFVIILILIANATVGVVTERNAEQAIEELKAYEAENATVLRNGVLQLVPAGDLVPGDVVEVAVGAKVPADTRLAGLLGNVLRVDQSILTGESHSVDKQVRPVLKDNPVYQDKTNMLFSGTLVTSGRGRGIVVGTGASTAIGRIRDALSAADAADEKTPLKQKLDEFGELLSKVIAAICVIVWLMNINRFKDPALGGWLSGALYYLKIAVALAVAAIPEGLPAVVTTCLALGTRKMAKQNAIVRSLPSVETLGCTTVICSDKTGTLTTNQMSAVGCAVVQSCAAGGSSLMEFSITGTTYSPDGMILGPSGAVLQRPADSPCLLHLAMGAALCNDSALVFRPDKGTYQRIGEATELALRVFAEKVGLPASVADHPHVYVPAGSAAAAGLGGGPLSAAGGGGGGGRGAGGSGAVGGRGGLTCNAHWAERFNRNATLEFTRDRKMMSVMVVGDGRSIMWSKGAPESILARCSSVLANNGEGVVPLTDAARASLVGATRRFGRRALRTLAIAYKPLPGGTKAVTPADEAGLTFLGLVAMHDPPRPEAARALELCRQAGIRVVMVTGDNKSTAEAVARQVGMLPPLSRGGGGPSSSYGHQNQSPYDDADADADEAALHGLSYTGQEFDALAGGGGFSSDEQAAAVDNVVVLSRVEPMHKLRLVEQLRARGHVVAMTGDGVNDAPALSRADIGVAMGSGTAVAKGASDMVLADDNFATIVAAVAEGRAIYNNTKQFIRYMISSNIGEVVAIFVAALLGVPEVLTPVQLLWVNLVTDGLPATALGFNRPDKDIMNVRPRRLDEPIVNGWLFVRYLVVGLYVGLATVAGFLWWFLAHGAGGNLSWGQLTSFQKCTEASAKAAGYSCAVFENLHPRTIAMSVLVVVEMFNALNNLSEDASLLTIPPWDNRWLLGAIATSMSLHGLILYVPPAAALFGVTGLSAAEWAAVVWLSAPVVLLDELMKALSRNVIRPRLQRQQARNGGGGGGGGGGGRSGGGTGGSGLKEVLIGGGGSSGEGGGGKGHGGGGSTGEAVLSMIGLRAVDKSH</sequence>
<evidence type="ECO:0000256" key="2">
    <source>
        <dbReference type="ARBA" id="ARBA00012517"/>
    </source>
</evidence>
<name>A0A835WGI7_9CHLO</name>
<evidence type="ECO:0000256" key="1">
    <source>
        <dbReference type="ARBA" id="ARBA00004127"/>
    </source>
</evidence>
<dbReference type="SFLD" id="SFLDG00002">
    <property type="entry name" value="C1.7:_P-type_atpase_like"/>
    <property type="match status" value="1"/>
</dbReference>
<dbReference type="PANTHER" id="PTHR42861">
    <property type="entry name" value="CALCIUM-TRANSPORTING ATPASE"/>
    <property type="match status" value="1"/>
</dbReference>
<dbReference type="FunFam" id="3.40.50.1000:FF:000144">
    <property type="entry name" value="copper-transporting ATPase 1 isoform X2"/>
    <property type="match status" value="1"/>
</dbReference>
<feature type="transmembrane region" description="Helical" evidence="17">
    <location>
        <begin position="60"/>
        <end position="77"/>
    </location>
</feature>
<dbReference type="GO" id="GO:0016020">
    <property type="term" value="C:membrane"/>
    <property type="evidence" value="ECO:0007669"/>
    <property type="project" value="InterPro"/>
</dbReference>
<evidence type="ECO:0000256" key="11">
    <source>
        <dbReference type="ARBA" id="ARBA00022989"/>
    </source>
</evidence>
<dbReference type="Gene3D" id="2.70.150.10">
    <property type="entry name" value="Calcium-transporting ATPase, cytoplasmic transduction domain A"/>
    <property type="match status" value="1"/>
</dbReference>
<feature type="transmembrane region" description="Helical" evidence="17">
    <location>
        <begin position="258"/>
        <end position="276"/>
    </location>
</feature>
<keyword evidence="5" id="KW-0479">Metal-binding</keyword>
<dbReference type="FunFam" id="1.20.1110.10:FF:000065">
    <property type="entry name" value="Sarcoplasmic/endoplasmic reticulum calcium ATPase 1"/>
    <property type="match status" value="2"/>
</dbReference>
<feature type="transmembrane region" description="Helical" evidence="17">
    <location>
        <begin position="296"/>
        <end position="319"/>
    </location>
</feature>
<keyword evidence="7" id="KW-0187">Copper transport</keyword>
<dbReference type="InterPro" id="IPR001757">
    <property type="entry name" value="P_typ_ATPase"/>
</dbReference>
<dbReference type="InterPro" id="IPR044492">
    <property type="entry name" value="P_typ_ATPase_HD_dom"/>
</dbReference>
<keyword evidence="20" id="KW-1185">Reference proteome</keyword>